<feature type="non-terminal residue" evidence="4">
    <location>
        <position position="1"/>
    </location>
</feature>
<comment type="catalytic activity">
    <reaction evidence="1">
        <text>ATP + H2O = ADP + phosphate + H(+)</text>
        <dbReference type="Rhea" id="RHEA:13065"/>
        <dbReference type="ChEBI" id="CHEBI:15377"/>
        <dbReference type="ChEBI" id="CHEBI:15378"/>
        <dbReference type="ChEBI" id="CHEBI:30616"/>
        <dbReference type="ChEBI" id="CHEBI:43474"/>
        <dbReference type="ChEBI" id="CHEBI:456216"/>
        <dbReference type="EC" id="5.6.2.3"/>
    </reaction>
</comment>
<dbReference type="InterPro" id="IPR051055">
    <property type="entry name" value="PIF1_helicase"/>
</dbReference>
<feature type="domain" description="DNA helicase Pif1-like DEAD-box helicase" evidence="2">
    <location>
        <begin position="889"/>
        <end position="1030"/>
    </location>
</feature>
<evidence type="ECO:0000313" key="5">
    <source>
        <dbReference type="Proteomes" id="UP000681720"/>
    </source>
</evidence>
<dbReference type="Gene3D" id="3.40.50.300">
    <property type="entry name" value="P-loop containing nucleotide triphosphate hydrolases"/>
    <property type="match status" value="1"/>
</dbReference>
<accession>A0A8S2PZM2</accession>
<dbReference type="Pfam" id="PF14214">
    <property type="entry name" value="Helitron_like_N"/>
    <property type="match status" value="1"/>
</dbReference>
<keyword evidence="1" id="KW-0234">DNA repair</keyword>
<reference evidence="4" key="1">
    <citation type="submission" date="2021-02" db="EMBL/GenBank/DDBJ databases">
        <authorList>
            <person name="Nowell W R."/>
        </authorList>
    </citation>
    <scope>NUCLEOTIDE SEQUENCE</scope>
</reference>
<keyword evidence="1" id="KW-0378">Hydrolase</keyword>
<sequence length="1403" mass="160056">FNLLQRRDACFHAQLIATKPYFRATAHEIQSLNSKDIEMAVDHISKRTYSSEPNSVLNKLLNHIKTIGGRVMGSAYSRAALRTRIHALIFNQDLPSIFLTLNPADIHSPVALYFAGVNVDLDNIRIEQLMTTYKRAETIASHPVATAKFFHLLITNILDTMIVGDVLGPVKAYFGTVENQGREDIIKEDLDQFKDEYVFENFDVANTWSTPPRLTRDSIYAAISTTDLSGFKQNIYESGILSTPMKELSSSSIFHDSPSPNKLLQTPTHDRLKSVTYASHNVSKLIPACLPTPNPSSPNFAARFRADVVQLVEANNIHKHSDTCYKYWNANRGDKKSCRMRMPRKLIPVSTIDPDTGHISMRRSDPWINSFNEYLITACRSNMDIKLIWSGSDAKALVYYITDYVTKMSLSFHDTFALVQKSITSLKTASNQTDTESAIEKSRKLVLRCYNTLASQQELSGVQVASYLMNWNDHYTTHKLEGLFLIQIERYLQTQLNEMRTKQKLEHSVHDVTDDDVYDNEETLDGDDNNVEEHFQIQSAESDKKYVLVNTRVDYQYRSEILKDICLYDFVSTLYKKKMTATDLKYLSKTAVSIEENVNQKGRLPNERYPFQKQHPQATAYLMLKYNRDETRERYSRALLTLFVLWRTVADLCDFNQTWEDALKSRQHLISTYSWKIIENIQLLHECKKDRDEHLLQVIAESQVENDAIDPVLLPANQGVDGEYDIDDSDQLLELLGNLDEYTTTTGNANKKSTENKYIEETIEAVENVGRVSHMNSSQQSSFNEFINLTDRQLVPFVSATPDLVRINTKWQEQLKTERERVRRSLITGNCDRMDDTLDLNAAKDAVITVVNSNTYNKNTFENYGSILPVVSITTNFPTQKSIADEFTLNREQRAAFMIITSHLDGDSRCRTGDNSGQLIMCMPGCGDTGKSKLICALTKYFLVTKRTQMMRKLAPTGIAAAEIGGMTIHSFLGEQRNSGKPRTVKAGDLKLEKEWRLIEYLLIDEMSMIPFGGVNVIFFGDYLQYRPVYDAPLHTDFPLLSKKKSAKLPTEKEIQQRVARSLILQINCVVKLTQQMRTEDIRYLQLFERLRHGQCNYDDYELLMTRVVGQPSVGSLRDSPWNKAPILVFRNEVRTQLNRKAAIHNTTQSGYTPIVCVAQDTCKGKPIEDPTLMKKLLELSDSKTEHLPGLLPFVPEMPVILTQNLAIELGLINGINGIFRQLVYQPDSMSTDVLSQAFPNNTQYVHRPLYALIEIARSKIECNLEELQPKLVPIPLIEQTFRVDVTDILPKGKKSTSNGKAILSIKRRALPFVPAYCITTHKSQGQTLNKVVIDLKLPNETDDIAAVYVPLSRVKRLADLIILRQFDYKVLLIKPSKSQIAEIERLDKLYIDTQTRFPDWFQ</sequence>
<dbReference type="GO" id="GO:0016787">
    <property type="term" value="F:hydrolase activity"/>
    <property type="evidence" value="ECO:0007669"/>
    <property type="project" value="UniProtKB-KW"/>
</dbReference>
<name>A0A8S2PZM2_9BILA</name>
<protein>
    <recommendedName>
        <fullName evidence="1">ATP-dependent DNA helicase</fullName>
        <ecNumber evidence="1">5.6.2.3</ecNumber>
    </recommendedName>
</protein>
<evidence type="ECO:0000259" key="3">
    <source>
        <dbReference type="Pfam" id="PF14214"/>
    </source>
</evidence>
<dbReference type="PANTHER" id="PTHR47642">
    <property type="entry name" value="ATP-DEPENDENT DNA HELICASE"/>
    <property type="match status" value="1"/>
</dbReference>
<dbReference type="GO" id="GO:0005524">
    <property type="term" value="F:ATP binding"/>
    <property type="evidence" value="ECO:0007669"/>
    <property type="project" value="UniProtKB-KW"/>
</dbReference>
<keyword evidence="1" id="KW-0227">DNA damage</keyword>
<dbReference type="InterPro" id="IPR025476">
    <property type="entry name" value="Helitron_helicase-like"/>
</dbReference>
<dbReference type="SUPFAM" id="SSF52540">
    <property type="entry name" value="P-loop containing nucleoside triphosphate hydrolases"/>
    <property type="match status" value="2"/>
</dbReference>
<comment type="caution">
    <text evidence="4">The sequence shown here is derived from an EMBL/GenBank/DDBJ whole genome shotgun (WGS) entry which is preliminary data.</text>
</comment>
<dbReference type="InterPro" id="IPR027417">
    <property type="entry name" value="P-loop_NTPase"/>
</dbReference>
<dbReference type="EC" id="5.6.2.3" evidence="1"/>
<keyword evidence="1" id="KW-0067">ATP-binding</keyword>
<dbReference type="GO" id="GO:0043139">
    <property type="term" value="F:5'-3' DNA helicase activity"/>
    <property type="evidence" value="ECO:0007669"/>
    <property type="project" value="UniProtKB-EC"/>
</dbReference>
<feature type="domain" description="Helitron helicase-like" evidence="3">
    <location>
        <begin position="30"/>
        <end position="182"/>
    </location>
</feature>
<dbReference type="GO" id="GO:0006281">
    <property type="term" value="P:DNA repair"/>
    <property type="evidence" value="ECO:0007669"/>
    <property type="project" value="UniProtKB-KW"/>
</dbReference>
<keyword evidence="1" id="KW-0547">Nucleotide-binding</keyword>
<evidence type="ECO:0000313" key="4">
    <source>
        <dbReference type="EMBL" id="CAF4077055.1"/>
    </source>
</evidence>
<evidence type="ECO:0000256" key="1">
    <source>
        <dbReference type="RuleBase" id="RU363044"/>
    </source>
</evidence>
<organism evidence="4 5">
    <name type="scientific">Rotaria magnacalcarata</name>
    <dbReference type="NCBI Taxonomy" id="392030"/>
    <lineage>
        <taxon>Eukaryota</taxon>
        <taxon>Metazoa</taxon>
        <taxon>Spiralia</taxon>
        <taxon>Gnathifera</taxon>
        <taxon>Rotifera</taxon>
        <taxon>Eurotatoria</taxon>
        <taxon>Bdelloidea</taxon>
        <taxon>Philodinida</taxon>
        <taxon>Philodinidae</taxon>
        <taxon>Rotaria</taxon>
    </lineage>
</organism>
<proteinExistence type="inferred from homology"/>
<dbReference type="InterPro" id="IPR010285">
    <property type="entry name" value="DNA_helicase_pif1-like_DEAD"/>
</dbReference>
<keyword evidence="1" id="KW-0347">Helicase</keyword>
<comment type="cofactor">
    <cofactor evidence="1">
        <name>Mg(2+)</name>
        <dbReference type="ChEBI" id="CHEBI:18420"/>
    </cofactor>
</comment>
<gene>
    <name evidence="4" type="ORF">GIL414_LOCUS15844</name>
</gene>
<dbReference type="CDD" id="cd18809">
    <property type="entry name" value="SF1_C_RecD"/>
    <property type="match status" value="1"/>
</dbReference>
<evidence type="ECO:0000259" key="2">
    <source>
        <dbReference type="Pfam" id="PF05970"/>
    </source>
</evidence>
<dbReference type="Pfam" id="PF05970">
    <property type="entry name" value="PIF1"/>
    <property type="match status" value="1"/>
</dbReference>
<dbReference type="GO" id="GO:0000723">
    <property type="term" value="P:telomere maintenance"/>
    <property type="evidence" value="ECO:0007669"/>
    <property type="project" value="InterPro"/>
</dbReference>
<dbReference type="EMBL" id="CAJOBJ010007076">
    <property type="protein sequence ID" value="CAF4077055.1"/>
    <property type="molecule type" value="Genomic_DNA"/>
</dbReference>
<keyword evidence="1" id="KW-0233">DNA recombination</keyword>
<dbReference type="Proteomes" id="UP000681720">
    <property type="component" value="Unassembled WGS sequence"/>
</dbReference>
<dbReference type="PANTHER" id="PTHR47642:SF5">
    <property type="entry name" value="ATP-DEPENDENT DNA HELICASE"/>
    <property type="match status" value="1"/>
</dbReference>
<dbReference type="GO" id="GO:0006310">
    <property type="term" value="P:DNA recombination"/>
    <property type="evidence" value="ECO:0007669"/>
    <property type="project" value="UniProtKB-KW"/>
</dbReference>
<comment type="similarity">
    <text evidence="1">Belongs to the helicase family.</text>
</comment>